<dbReference type="RefSeq" id="WP_267652728.1">
    <property type="nucleotide sequence ID" value="NZ_JAOVZR010000001.1"/>
</dbReference>
<evidence type="ECO:0000313" key="3">
    <source>
        <dbReference type="Proteomes" id="UP001073227"/>
    </source>
</evidence>
<reference evidence="2" key="1">
    <citation type="submission" date="2022-10" db="EMBL/GenBank/DDBJ databases">
        <title>Hoeflea sp. G2-23, isolated from marine algae.</title>
        <authorList>
            <person name="Kristyanto S."/>
            <person name="Kim J.M."/>
            <person name="Jeon C.O."/>
        </authorList>
    </citation>
    <scope>NUCLEOTIDE SEQUENCE</scope>
    <source>
        <strain evidence="2">G2-23</strain>
    </source>
</reference>
<evidence type="ECO:0000259" key="1">
    <source>
        <dbReference type="Pfam" id="PF07238"/>
    </source>
</evidence>
<accession>A0ABT3Z5R5</accession>
<dbReference type="InterPro" id="IPR009875">
    <property type="entry name" value="PilZ_domain"/>
</dbReference>
<gene>
    <name evidence="2" type="ORF">OEG84_05155</name>
</gene>
<dbReference type="Proteomes" id="UP001073227">
    <property type="component" value="Unassembled WGS sequence"/>
</dbReference>
<dbReference type="Gene3D" id="2.40.10.220">
    <property type="entry name" value="predicted glycosyltransferase like domains"/>
    <property type="match status" value="1"/>
</dbReference>
<dbReference type="EMBL" id="JAOVZR010000001">
    <property type="protein sequence ID" value="MCY0147116.1"/>
    <property type="molecule type" value="Genomic_DNA"/>
</dbReference>
<evidence type="ECO:0000313" key="2">
    <source>
        <dbReference type="EMBL" id="MCY0147116.1"/>
    </source>
</evidence>
<dbReference type="SUPFAM" id="SSF141371">
    <property type="entry name" value="PilZ domain-like"/>
    <property type="match status" value="1"/>
</dbReference>
<comment type="caution">
    <text evidence="2">The sequence shown here is derived from an EMBL/GenBank/DDBJ whole genome shotgun (WGS) entry which is preliminary data.</text>
</comment>
<name>A0ABT3Z5R5_9HYPH</name>
<feature type="domain" description="PilZ" evidence="1">
    <location>
        <begin position="7"/>
        <end position="95"/>
    </location>
</feature>
<proteinExistence type="predicted"/>
<keyword evidence="3" id="KW-1185">Reference proteome</keyword>
<dbReference type="Pfam" id="PF07238">
    <property type="entry name" value="PilZ"/>
    <property type="match status" value="1"/>
</dbReference>
<protein>
    <submittedName>
        <fullName evidence="2">PilZ domain-containing protein</fullName>
    </submittedName>
</protein>
<sequence>MKGFVGRAARRDKTRMRATIDYKGRETPGAVLDLSKRGACLYLSTDIPVAFGSTITFNTHEMGHLTGVVRWARQSRVGIELDTSSNTEAKVESYFKRNRNGDTD</sequence>
<organism evidence="2 3">
    <name type="scientific">Hoeflea algicola</name>
    <dbReference type="NCBI Taxonomy" id="2983763"/>
    <lineage>
        <taxon>Bacteria</taxon>
        <taxon>Pseudomonadati</taxon>
        <taxon>Pseudomonadota</taxon>
        <taxon>Alphaproteobacteria</taxon>
        <taxon>Hyphomicrobiales</taxon>
        <taxon>Rhizobiaceae</taxon>
        <taxon>Hoeflea</taxon>
    </lineage>
</organism>